<dbReference type="InterPro" id="IPR004101">
    <property type="entry name" value="Mur_ligase_C"/>
</dbReference>
<dbReference type="InterPro" id="IPR036615">
    <property type="entry name" value="Mur_ligase_C_dom_sf"/>
</dbReference>
<dbReference type="Gene3D" id="3.90.190.20">
    <property type="entry name" value="Mur ligase, C-terminal domain"/>
    <property type="match status" value="1"/>
</dbReference>
<feature type="domain" description="Mur ligase C-terminal" evidence="16">
    <location>
        <begin position="317"/>
        <end position="446"/>
    </location>
</feature>
<feature type="domain" description="Mur ligase N-terminal catalytic" evidence="15">
    <location>
        <begin position="13"/>
        <end position="110"/>
    </location>
</feature>
<dbReference type="Pfam" id="PF02875">
    <property type="entry name" value="Mur_ligase_C"/>
    <property type="match status" value="1"/>
</dbReference>
<name>A0A9E7DJG6_9FIRM</name>
<evidence type="ECO:0000256" key="2">
    <source>
        <dbReference type="ARBA" id="ARBA00004752"/>
    </source>
</evidence>
<evidence type="ECO:0000256" key="8">
    <source>
        <dbReference type="ARBA" id="ARBA00022840"/>
    </source>
</evidence>
<dbReference type="GO" id="GO:0005524">
    <property type="term" value="F:ATP binding"/>
    <property type="evidence" value="ECO:0007669"/>
    <property type="project" value="UniProtKB-UniRule"/>
</dbReference>
<comment type="subcellular location">
    <subcellularLocation>
        <location evidence="1 14">Cytoplasm</location>
    </subcellularLocation>
</comment>
<dbReference type="GO" id="GO:0008360">
    <property type="term" value="P:regulation of cell shape"/>
    <property type="evidence" value="ECO:0007669"/>
    <property type="project" value="UniProtKB-KW"/>
</dbReference>
<feature type="binding site" evidence="14">
    <location>
        <begin position="118"/>
        <end position="124"/>
    </location>
    <ligand>
        <name>ATP</name>
        <dbReference type="ChEBI" id="CHEBI:30616"/>
    </ligand>
</feature>
<dbReference type="Pfam" id="PF08245">
    <property type="entry name" value="Mur_ligase_M"/>
    <property type="match status" value="1"/>
</dbReference>
<dbReference type="SUPFAM" id="SSF53244">
    <property type="entry name" value="MurD-like peptide ligases, peptide-binding domain"/>
    <property type="match status" value="1"/>
</dbReference>
<proteinExistence type="inferred from homology"/>
<evidence type="ECO:0000256" key="10">
    <source>
        <dbReference type="ARBA" id="ARBA00022984"/>
    </source>
</evidence>
<comment type="catalytic activity">
    <reaction evidence="13 14">
        <text>UDP-N-acetyl-alpha-D-muramate + L-alanine + ATP = UDP-N-acetyl-alpha-D-muramoyl-L-alanine + ADP + phosphate + H(+)</text>
        <dbReference type="Rhea" id="RHEA:23372"/>
        <dbReference type="ChEBI" id="CHEBI:15378"/>
        <dbReference type="ChEBI" id="CHEBI:30616"/>
        <dbReference type="ChEBI" id="CHEBI:43474"/>
        <dbReference type="ChEBI" id="CHEBI:57972"/>
        <dbReference type="ChEBI" id="CHEBI:70757"/>
        <dbReference type="ChEBI" id="CHEBI:83898"/>
        <dbReference type="ChEBI" id="CHEBI:456216"/>
        <dbReference type="EC" id="6.3.2.8"/>
    </reaction>
</comment>
<dbReference type="Gene3D" id="3.40.50.720">
    <property type="entry name" value="NAD(P)-binding Rossmann-like Domain"/>
    <property type="match status" value="1"/>
</dbReference>
<keyword evidence="8 14" id="KW-0067">ATP-binding</keyword>
<dbReference type="InterPro" id="IPR005758">
    <property type="entry name" value="UDP-N-AcMur_Ala_ligase_MurC"/>
</dbReference>
<feature type="domain" description="Mur ligase central" evidence="17">
    <location>
        <begin position="116"/>
        <end position="295"/>
    </location>
</feature>
<dbReference type="SUPFAM" id="SSF51984">
    <property type="entry name" value="MurCD N-terminal domain"/>
    <property type="match status" value="1"/>
</dbReference>
<evidence type="ECO:0000256" key="1">
    <source>
        <dbReference type="ARBA" id="ARBA00004496"/>
    </source>
</evidence>
<dbReference type="NCBIfam" id="TIGR01082">
    <property type="entry name" value="murC"/>
    <property type="match status" value="1"/>
</dbReference>
<keyword evidence="10 14" id="KW-0573">Peptidoglycan synthesis</keyword>
<dbReference type="GO" id="GO:0051301">
    <property type="term" value="P:cell division"/>
    <property type="evidence" value="ECO:0007669"/>
    <property type="project" value="UniProtKB-KW"/>
</dbReference>
<evidence type="ECO:0000256" key="11">
    <source>
        <dbReference type="ARBA" id="ARBA00023306"/>
    </source>
</evidence>
<evidence type="ECO:0000256" key="5">
    <source>
        <dbReference type="ARBA" id="ARBA00022598"/>
    </source>
</evidence>
<dbReference type="GO" id="GO:0071555">
    <property type="term" value="P:cell wall organization"/>
    <property type="evidence" value="ECO:0007669"/>
    <property type="project" value="UniProtKB-KW"/>
</dbReference>
<comment type="pathway">
    <text evidence="2 14">Cell wall biogenesis; peptidoglycan biosynthesis.</text>
</comment>
<dbReference type="HAMAP" id="MF_00046">
    <property type="entry name" value="MurC"/>
    <property type="match status" value="1"/>
</dbReference>
<dbReference type="PANTHER" id="PTHR43445">
    <property type="entry name" value="UDP-N-ACETYLMURAMATE--L-ALANINE LIGASE-RELATED"/>
    <property type="match status" value="1"/>
</dbReference>
<dbReference type="AlphaFoldDB" id="A0A9E7DJG6"/>
<accession>A0A9E7DJG6</accession>
<keyword evidence="11 14" id="KW-0131">Cell cycle</keyword>
<evidence type="ECO:0000256" key="6">
    <source>
        <dbReference type="ARBA" id="ARBA00022618"/>
    </source>
</evidence>
<dbReference type="Proteomes" id="UP000831151">
    <property type="component" value="Chromosome"/>
</dbReference>
<sequence length="462" mass="51580">MGFFLKKHNIDNIFFIGIGGIGMSGLAELLISEGCKVKGTDTGESQIIERLKKMGAVVYNKHEAKNVESSKVVVYTDAIRPDNPELLRAKELGLEIYDRASFLGEVMKLFPNSVCVSGTHGKTTTTSMIASITTHTQMDPTILLGGELDEIGGNIRIGKGNIIISEACEYKANILKYNPTMAMILNIDEDHLDFYKNIDDIIATFKKYADDVPSTGYVVYNKDDEHVLEAIKDVTAKTISFGVDSDADYKAENITYDENGCANFDLIHNNKITEIKLSVLGKHNVYNALAAIAMANTYGASLEDIKKYILLYAGVHRRIETKGYIGSVRIIDDYAHHPTEIMATLEAVKKMAKGRIITIFQPHTFTRTQKLLQGFAEAFKRSDVTIITDIYAAREKDTKLVHSKDLINSMKEHGYDAMYISKFEDIENYLLDNLRENDIILTVGAGNIYKLGEDLLKIKDKQ</sequence>
<evidence type="ECO:0000256" key="7">
    <source>
        <dbReference type="ARBA" id="ARBA00022741"/>
    </source>
</evidence>
<keyword evidence="6 14" id="KW-0132">Cell division</keyword>
<evidence type="ECO:0000256" key="12">
    <source>
        <dbReference type="ARBA" id="ARBA00023316"/>
    </source>
</evidence>
<evidence type="ECO:0000259" key="17">
    <source>
        <dbReference type="Pfam" id="PF08245"/>
    </source>
</evidence>
<dbReference type="EC" id="6.3.2.8" evidence="3 14"/>
<dbReference type="SUPFAM" id="SSF53623">
    <property type="entry name" value="MurD-like peptide ligases, catalytic domain"/>
    <property type="match status" value="1"/>
</dbReference>
<dbReference type="InterPro" id="IPR050061">
    <property type="entry name" value="MurCDEF_pg_biosynth"/>
</dbReference>
<evidence type="ECO:0000256" key="14">
    <source>
        <dbReference type="HAMAP-Rule" id="MF_00046"/>
    </source>
</evidence>
<dbReference type="Gene3D" id="3.40.1190.10">
    <property type="entry name" value="Mur-like, catalytic domain"/>
    <property type="match status" value="1"/>
</dbReference>
<dbReference type="InterPro" id="IPR036565">
    <property type="entry name" value="Mur-like_cat_sf"/>
</dbReference>
<keyword evidence="19" id="KW-1185">Reference proteome</keyword>
<dbReference type="InterPro" id="IPR013221">
    <property type="entry name" value="Mur_ligase_cen"/>
</dbReference>
<evidence type="ECO:0000256" key="13">
    <source>
        <dbReference type="ARBA" id="ARBA00047833"/>
    </source>
</evidence>
<evidence type="ECO:0000256" key="3">
    <source>
        <dbReference type="ARBA" id="ARBA00012211"/>
    </source>
</evidence>
<comment type="function">
    <text evidence="14">Cell wall formation.</text>
</comment>
<keyword evidence="5 14" id="KW-0436">Ligase</keyword>
<dbReference type="GO" id="GO:0009252">
    <property type="term" value="P:peptidoglycan biosynthetic process"/>
    <property type="evidence" value="ECO:0007669"/>
    <property type="project" value="UniProtKB-UniRule"/>
</dbReference>
<organism evidence="18 19">
    <name type="scientific">Fenollaria massiliensis</name>
    <dbReference type="NCBI Taxonomy" id="938288"/>
    <lineage>
        <taxon>Bacteria</taxon>
        <taxon>Bacillati</taxon>
        <taxon>Bacillota</taxon>
        <taxon>Clostridia</taxon>
        <taxon>Eubacteriales</taxon>
        <taxon>Fenollaria</taxon>
    </lineage>
</organism>
<dbReference type="RefSeq" id="WP_085839917.1">
    <property type="nucleotide sequence ID" value="NZ_CP096649.1"/>
</dbReference>
<dbReference type="GO" id="GO:0005737">
    <property type="term" value="C:cytoplasm"/>
    <property type="evidence" value="ECO:0007669"/>
    <property type="project" value="UniProtKB-SubCell"/>
</dbReference>
<evidence type="ECO:0000259" key="16">
    <source>
        <dbReference type="Pfam" id="PF02875"/>
    </source>
</evidence>
<evidence type="ECO:0000259" key="15">
    <source>
        <dbReference type="Pfam" id="PF01225"/>
    </source>
</evidence>
<keyword evidence="12 14" id="KW-0961">Cell wall biogenesis/degradation</keyword>
<dbReference type="Pfam" id="PF01225">
    <property type="entry name" value="Mur_ligase"/>
    <property type="match status" value="1"/>
</dbReference>
<dbReference type="PANTHER" id="PTHR43445:SF3">
    <property type="entry name" value="UDP-N-ACETYLMURAMATE--L-ALANINE LIGASE"/>
    <property type="match status" value="1"/>
</dbReference>
<evidence type="ECO:0000313" key="19">
    <source>
        <dbReference type="Proteomes" id="UP000831151"/>
    </source>
</evidence>
<keyword evidence="9 14" id="KW-0133">Cell shape</keyword>
<evidence type="ECO:0000256" key="9">
    <source>
        <dbReference type="ARBA" id="ARBA00022960"/>
    </source>
</evidence>
<evidence type="ECO:0000256" key="4">
    <source>
        <dbReference type="ARBA" id="ARBA00022490"/>
    </source>
</evidence>
<dbReference type="GO" id="GO:0008763">
    <property type="term" value="F:UDP-N-acetylmuramate-L-alanine ligase activity"/>
    <property type="evidence" value="ECO:0007669"/>
    <property type="project" value="UniProtKB-UniRule"/>
</dbReference>
<dbReference type="EMBL" id="CP096649">
    <property type="protein sequence ID" value="UQK58969.1"/>
    <property type="molecule type" value="Genomic_DNA"/>
</dbReference>
<gene>
    <name evidence="14 18" type="primary">murC</name>
    <name evidence="18" type="ORF">M1R53_06925</name>
</gene>
<reference evidence="18" key="1">
    <citation type="submission" date="2022-04" db="EMBL/GenBank/DDBJ databases">
        <title>Complete genome sequences of Ezakiella coagulans and Fenollaria massiliensis.</title>
        <authorList>
            <person name="France M.T."/>
            <person name="Clifford J."/>
            <person name="Narina S."/>
            <person name="Rutt L."/>
            <person name="Ravel J."/>
        </authorList>
    </citation>
    <scope>NUCLEOTIDE SEQUENCE</scope>
    <source>
        <strain evidence="18">C0061C2</strain>
    </source>
</reference>
<protein>
    <recommendedName>
        <fullName evidence="3 14">UDP-N-acetylmuramate--L-alanine ligase</fullName>
        <ecNumber evidence="3 14">6.3.2.8</ecNumber>
    </recommendedName>
    <alternativeName>
        <fullName evidence="14">UDP-N-acetylmuramoyl-L-alanine synthetase</fullName>
    </alternativeName>
</protein>
<evidence type="ECO:0000313" key="18">
    <source>
        <dbReference type="EMBL" id="UQK58969.1"/>
    </source>
</evidence>
<dbReference type="InterPro" id="IPR000713">
    <property type="entry name" value="Mur_ligase_N"/>
</dbReference>
<keyword evidence="7 14" id="KW-0547">Nucleotide-binding</keyword>
<comment type="similarity">
    <text evidence="14">Belongs to the MurCDEF family.</text>
</comment>
<dbReference type="KEGG" id="fms:M1R53_06925"/>
<keyword evidence="4 14" id="KW-0963">Cytoplasm</keyword>